<keyword evidence="2" id="KW-0813">Transport</keyword>
<dbReference type="Gene3D" id="3.10.105.10">
    <property type="entry name" value="Dipeptide-binding Protein, Domain 3"/>
    <property type="match status" value="1"/>
</dbReference>
<proteinExistence type="inferred from homology"/>
<dbReference type="PANTHER" id="PTHR30290:SF9">
    <property type="entry name" value="OLIGOPEPTIDE-BINDING PROTEIN APPA"/>
    <property type="match status" value="1"/>
</dbReference>
<dbReference type="Pfam" id="PF00496">
    <property type="entry name" value="SBP_bac_5"/>
    <property type="match status" value="1"/>
</dbReference>
<evidence type="ECO:0000313" key="6">
    <source>
        <dbReference type="Proteomes" id="UP000066480"/>
    </source>
</evidence>
<comment type="similarity">
    <text evidence="1">Belongs to the bacterial solute-binding protein 5 family.</text>
</comment>
<dbReference type="GO" id="GO:0042597">
    <property type="term" value="C:periplasmic space"/>
    <property type="evidence" value="ECO:0007669"/>
    <property type="project" value="UniProtKB-ARBA"/>
</dbReference>
<dbReference type="PANTHER" id="PTHR30290">
    <property type="entry name" value="PERIPLASMIC BINDING COMPONENT OF ABC TRANSPORTER"/>
    <property type="match status" value="1"/>
</dbReference>
<dbReference type="EMBL" id="CP011112">
    <property type="protein sequence ID" value="AKU17115.1"/>
    <property type="molecule type" value="Genomic_DNA"/>
</dbReference>
<dbReference type="GO" id="GO:0015833">
    <property type="term" value="P:peptide transport"/>
    <property type="evidence" value="ECO:0007669"/>
    <property type="project" value="TreeGrafter"/>
</dbReference>
<reference evidence="5 6" key="1">
    <citation type="submission" date="2015-03" db="EMBL/GenBank/DDBJ databases">
        <title>Luteipulveratus halotolerans sp. nov., a novel actinobacterium (Dermacoccaceae) from Sarawak, Malaysia.</title>
        <authorList>
            <person name="Juboi H."/>
            <person name="Basik A."/>
            <person name="Shamsul S.S."/>
            <person name="Arnold P."/>
            <person name="Schmitt E.K."/>
            <person name="Sanglier J.-J."/>
            <person name="Yeo T."/>
        </authorList>
    </citation>
    <scope>NUCLEOTIDE SEQUENCE [LARGE SCALE GENOMIC DNA]</scope>
    <source>
        <strain evidence="5 6">MN07-A0370</strain>
    </source>
</reference>
<dbReference type="InterPro" id="IPR039424">
    <property type="entry name" value="SBP_5"/>
</dbReference>
<keyword evidence="3" id="KW-0732">Signal</keyword>
<dbReference type="CDD" id="cd08509">
    <property type="entry name" value="PBP2_TmCBP_oligosaccharides_like"/>
    <property type="match status" value="1"/>
</dbReference>
<dbReference type="Proteomes" id="UP000066480">
    <property type="component" value="Chromosome"/>
</dbReference>
<feature type="domain" description="Solute-binding protein family 5" evidence="4">
    <location>
        <begin position="72"/>
        <end position="431"/>
    </location>
</feature>
<dbReference type="KEGG" id="lmoi:VV02_16690"/>
<organism evidence="5 6">
    <name type="scientific">Luteipulveratus mongoliensis</name>
    <dbReference type="NCBI Taxonomy" id="571913"/>
    <lineage>
        <taxon>Bacteria</taxon>
        <taxon>Bacillati</taxon>
        <taxon>Actinomycetota</taxon>
        <taxon>Actinomycetes</taxon>
        <taxon>Micrococcales</taxon>
        <taxon>Dermacoccaceae</taxon>
        <taxon>Luteipulveratus</taxon>
    </lineage>
</organism>
<evidence type="ECO:0000313" key="5">
    <source>
        <dbReference type="EMBL" id="AKU17115.1"/>
    </source>
</evidence>
<dbReference type="InterPro" id="IPR030678">
    <property type="entry name" value="Peptide/Ni-bd"/>
</dbReference>
<dbReference type="Gene3D" id="3.90.76.10">
    <property type="entry name" value="Dipeptide-binding Protein, Domain 1"/>
    <property type="match status" value="1"/>
</dbReference>
<evidence type="ECO:0000256" key="3">
    <source>
        <dbReference type="ARBA" id="ARBA00022729"/>
    </source>
</evidence>
<accession>A0A0K1JKK3</accession>
<dbReference type="GO" id="GO:0043190">
    <property type="term" value="C:ATP-binding cassette (ABC) transporter complex"/>
    <property type="evidence" value="ECO:0007669"/>
    <property type="project" value="InterPro"/>
</dbReference>
<evidence type="ECO:0000256" key="1">
    <source>
        <dbReference type="ARBA" id="ARBA00005695"/>
    </source>
</evidence>
<sequence length="528" mass="56980">MLALALGTSACSGAANNPGGSGGSANALTVGAYDGPTIQRNFNPYSPNVLAGTKGLVYEQLFGVNQLKGGAFVPWLVTTYAFTPDGKTMTLTMDPRAKWSDGTPLTSQDVVFTAQYLTKHELAPFEYASITAPDKGTVKITFAQPAFGKVTDVGGLAVLPKKQWAAKTNPLTDLNQDPVGSGPYTVKQFTSQQVTFGARDGYWKQNVPVKSVIYTICGDTATQKLQTDQIQWTSCGITSIKSNYLAKNPTHHVFNAQYAGRFIALNLTRKPFDNLDVRRGISLALDREKLAALVNGENPGSMQPVSPTGYDSKAWAAWLPAQYLTPVKQDDKAALQSFAKAGYRQKGGKLVGPDGKQLAIEFLEVADYADSIQYLRVVVEQLKKIGIDARIKAVAENLFTSNQTAGKFDAVTSKVGYGINPIPGYRKLLASENIGKTNVQRWNDKATNDLLAQGDSAPESQQKTISKKLATIMVERLPLIATNTNPSGSLYSTKHWTGWPDQTNPYSSATPYGGTDTALTVLSLKQVR</sequence>
<keyword evidence="6" id="KW-1185">Reference proteome</keyword>
<dbReference type="InterPro" id="IPR000914">
    <property type="entry name" value="SBP_5_dom"/>
</dbReference>
<evidence type="ECO:0000256" key="2">
    <source>
        <dbReference type="ARBA" id="ARBA00022448"/>
    </source>
</evidence>
<gene>
    <name evidence="5" type="ORF">VV02_16690</name>
</gene>
<dbReference type="PIRSF" id="PIRSF002741">
    <property type="entry name" value="MppA"/>
    <property type="match status" value="1"/>
</dbReference>
<dbReference type="GO" id="GO:1904680">
    <property type="term" value="F:peptide transmembrane transporter activity"/>
    <property type="evidence" value="ECO:0007669"/>
    <property type="project" value="TreeGrafter"/>
</dbReference>
<protein>
    <recommendedName>
        <fullName evidence="4">Solute-binding protein family 5 domain-containing protein</fullName>
    </recommendedName>
</protein>
<dbReference type="AlphaFoldDB" id="A0A0K1JKK3"/>
<dbReference type="SUPFAM" id="SSF53850">
    <property type="entry name" value="Periplasmic binding protein-like II"/>
    <property type="match status" value="1"/>
</dbReference>
<name>A0A0K1JKK3_9MICO</name>
<dbReference type="STRING" id="571913.VV02_16690"/>
<evidence type="ECO:0000259" key="4">
    <source>
        <dbReference type="Pfam" id="PF00496"/>
    </source>
</evidence>
<dbReference type="PATRIC" id="fig|571913.6.peg.3384"/>
<dbReference type="Gene3D" id="3.40.190.10">
    <property type="entry name" value="Periplasmic binding protein-like II"/>
    <property type="match status" value="1"/>
</dbReference>